<accession>A0A839GHU2</accession>
<dbReference type="SUPFAM" id="SSF53187">
    <property type="entry name" value="Zn-dependent exopeptidases"/>
    <property type="match status" value="1"/>
</dbReference>
<dbReference type="AlphaFoldDB" id="A0A839GHU2"/>
<dbReference type="EMBL" id="JACJIQ010000006">
    <property type="protein sequence ID" value="MBA9077223.1"/>
    <property type="molecule type" value="Genomic_DNA"/>
</dbReference>
<name>A0A839GHU2_9BACT</name>
<comment type="caution">
    <text evidence="1">The sequence shown here is derived from an EMBL/GenBank/DDBJ whole genome shotgun (WGS) entry which is preliminary data.</text>
</comment>
<dbReference type="Pfam" id="PF05013">
    <property type="entry name" value="FGase"/>
    <property type="match status" value="1"/>
</dbReference>
<dbReference type="RefSeq" id="WP_066832215.1">
    <property type="nucleotide sequence ID" value="NZ_JACJIQ010000006.1"/>
</dbReference>
<reference evidence="1 2" key="1">
    <citation type="submission" date="2020-08" db="EMBL/GenBank/DDBJ databases">
        <title>Genomic Encyclopedia of Type Strains, Phase IV (KMG-IV): sequencing the most valuable type-strain genomes for metagenomic binning, comparative biology and taxonomic classification.</title>
        <authorList>
            <person name="Goeker M."/>
        </authorList>
    </citation>
    <scope>NUCLEOTIDE SEQUENCE [LARGE SCALE GENOMIC DNA]</scope>
    <source>
        <strain evidence="1 2">DSM 29854</strain>
    </source>
</reference>
<gene>
    <name evidence="1" type="ORF">FHS90_001934</name>
</gene>
<keyword evidence="1" id="KW-0378">Hydrolase</keyword>
<keyword evidence="2" id="KW-1185">Reference proteome</keyword>
<protein>
    <submittedName>
        <fullName evidence="1">Putative N-formylglutamate amidohydrolase</fullName>
    </submittedName>
</protein>
<dbReference type="GO" id="GO:0016787">
    <property type="term" value="F:hydrolase activity"/>
    <property type="evidence" value="ECO:0007669"/>
    <property type="project" value="UniProtKB-KW"/>
</dbReference>
<evidence type="ECO:0000313" key="2">
    <source>
        <dbReference type="Proteomes" id="UP000563094"/>
    </source>
</evidence>
<dbReference type="Proteomes" id="UP000563094">
    <property type="component" value="Unassembled WGS sequence"/>
</dbReference>
<dbReference type="Gene3D" id="3.40.630.40">
    <property type="entry name" value="Zn-dependent exopeptidases"/>
    <property type="match status" value="1"/>
</dbReference>
<organism evidence="1 2">
    <name type="scientific">Rufibacter quisquiliarum</name>
    <dbReference type="NCBI Taxonomy" id="1549639"/>
    <lineage>
        <taxon>Bacteria</taxon>
        <taxon>Pseudomonadati</taxon>
        <taxon>Bacteroidota</taxon>
        <taxon>Cytophagia</taxon>
        <taxon>Cytophagales</taxon>
        <taxon>Hymenobacteraceae</taxon>
        <taxon>Rufibacter</taxon>
    </lineage>
</organism>
<sequence length="236" mass="26695">MALSCILTCEHAGNDVPAPYEHLFKGEEEVLYSHKAIDFGAFRLAKHLAEKLQLPLFSTSCSRLLVEPNRSLDSGELFSKYSKALSEQEKQKVLAQYYFPHRQQVEANVQSEISKGNHVLHLAVHTFTPAQEGEVRQADIGILFDPDRTLESSFAAQLEEALRSLNPSRKVLFNAPYAGVEDGFPTYLRTRFTDDQYAGFELEINQKFFLQGEPEVWEQVVDEMTEAVKSLLLPKG</sequence>
<dbReference type="InterPro" id="IPR007709">
    <property type="entry name" value="N-FG_amidohydro"/>
</dbReference>
<proteinExistence type="predicted"/>
<evidence type="ECO:0000313" key="1">
    <source>
        <dbReference type="EMBL" id="MBA9077223.1"/>
    </source>
</evidence>